<proteinExistence type="predicted"/>
<dbReference type="Proteomes" id="UP001181622">
    <property type="component" value="Unassembled WGS sequence"/>
</dbReference>
<gene>
    <name evidence="3" type="ORF">IHQ68_13045</name>
</gene>
<dbReference type="EMBL" id="JADBEO010000027">
    <property type="protein sequence ID" value="MDR4307544.1"/>
    <property type="molecule type" value="Genomic_DNA"/>
</dbReference>
<dbReference type="GO" id="GO:0016787">
    <property type="term" value="F:hydrolase activity"/>
    <property type="evidence" value="ECO:0007669"/>
    <property type="project" value="UniProtKB-KW"/>
</dbReference>
<evidence type="ECO:0000256" key="1">
    <source>
        <dbReference type="ARBA" id="ARBA00022801"/>
    </source>
</evidence>
<feature type="domain" description="AB hydrolase-1" evidence="2">
    <location>
        <begin position="41"/>
        <end position="296"/>
    </location>
</feature>
<dbReference type="RefSeq" id="WP_309392480.1">
    <property type="nucleotide sequence ID" value="NZ_JADBEO010000027.1"/>
</dbReference>
<sequence length="309" mass="33916">MSETYLGDVVGPLPDLFPGFDETSVLVGRAELFVRVGGEGPPVVLLHGYPQTHACWHKVAPALAEKLTLVIPDLRGYGRSSIPPLTPDGLAYSKRAMAEDVAALMAKLGHDRFMVAGHDRGGRVAYRLALDRPELVEKIAVLDIVPTHRMWATMDAGMALKAYHWPFFAQPAPLPERLIGADPVFFIDWTLASWTAAKDLSAFDERALLHYRDFFREPKRIAATLADYRAGATVDREHDQADLDAGRMIVAPLLALWGDGGFPAKGTSPLDVWGQWAESVEGHALPCGHFLPEEAPEETAKALLEFFGR</sequence>
<evidence type="ECO:0000313" key="4">
    <source>
        <dbReference type="Proteomes" id="UP001181622"/>
    </source>
</evidence>
<protein>
    <submittedName>
        <fullName evidence="3">Alpha/beta hydrolase</fullName>
    </submittedName>
</protein>
<keyword evidence="4" id="KW-1185">Reference proteome</keyword>
<evidence type="ECO:0000313" key="3">
    <source>
        <dbReference type="EMBL" id="MDR4307544.1"/>
    </source>
</evidence>
<dbReference type="InterPro" id="IPR000073">
    <property type="entry name" value="AB_hydrolase_1"/>
</dbReference>
<dbReference type="PANTHER" id="PTHR43329">
    <property type="entry name" value="EPOXIDE HYDROLASE"/>
    <property type="match status" value="1"/>
</dbReference>
<dbReference type="Pfam" id="PF00561">
    <property type="entry name" value="Abhydrolase_1"/>
    <property type="match status" value="1"/>
</dbReference>
<dbReference type="InterPro" id="IPR000639">
    <property type="entry name" value="Epox_hydrolase-like"/>
</dbReference>
<dbReference type="Gene3D" id="3.40.50.1820">
    <property type="entry name" value="alpha/beta hydrolase"/>
    <property type="match status" value="1"/>
</dbReference>
<evidence type="ECO:0000259" key="2">
    <source>
        <dbReference type="Pfam" id="PF00561"/>
    </source>
</evidence>
<accession>A0ABU1DHF0</accession>
<comment type="caution">
    <text evidence="3">The sequence shown here is derived from an EMBL/GenBank/DDBJ whole genome shotgun (WGS) entry which is preliminary data.</text>
</comment>
<reference evidence="3" key="1">
    <citation type="submission" date="2020-10" db="EMBL/GenBank/DDBJ databases">
        <authorList>
            <person name="Abbas A."/>
            <person name="Razzaq R."/>
            <person name="Waqas M."/>
            <person name="Abbas N."/>
            <person name="Nielsen T.K."/>
            <person name="Hansen L.H."/>
            <person name="Hussain S."/>
            <person name="Shahid M."/>
        </authorList>
    </citation>
    <scope>NUCLEOTIDE SEQUENCE</scope>
    <source>
        <strain evidence="3">S14</strain>
    </source>
</reference>
<name>A0ABU1DHF0_9HYPH</name>
<keyword evidence="1 3" id="KW-0378">Hydrolase</keyword>
<dbReference type="PRINTS" id="PR00111">
    <property type="entry name" value="ABHYDROLASE"/>
</dbReference>
<organism evidence="3 4">
    <name type="scientific">Chelatococcus sambhunathii</name>
    <dbReference type="NCBI Taxonomy" id="363953"/>
    <lineage>
        <taxon>Bacteria</taxon>
        <taxon>Pseudomonadati</taxon>
        <taxon>Pseudomonadota</taxon>
        <taxon>Alphaproteobacteria</taxon>
        <taxon>Hyphomicrobiales</taxon>
        <taxon>Chelatococcaceae</taxon>
        <taxon>Chelatococcus</taxon>
    </lineage>
</organism>
<dbReference type="SUPFAM" id="SSF53474">
    <property type="entry name" value="alpha/beta-Hydrolases"/>
    <property type="match status" value="1"/>
</dbReference>
<dbReference type="PRINTS" id="PR00412">
    <property type="entry name" value="EPOXHYDRLASE"/>
</dbReference>
<dbReference type="InterPro" id="IPR029058">
    <property type="entry name" value="AB_hydrolase_fold"/>
</dbReference>